<evidence type="ECO:0000256" key="2">
    <source>
        <dbReference type="PROSITE-ProRule" id="PRU01091"/>
    </source>
</evidence>
<evidence type="ECO:0000256" key="1">
    <source>
        <dbReference type="ARBA" id="ARBA00023125"/>
    </source>
</evidence>
<dbReference type="SUPFAM" id="SSF52540">
    <property type="entry name" value="P-loop containing nucleoside triphosphate hydrolases"/>
    <property type="match status" value="1"/>
</dbReference>
<dbReference type="GO" id="GO:0003677">
    <property type="term" value="F:DNA binding"/>
    <property type="evidence" value="ECO:0007669"/>
    <property type="project" value="UniProtKB-UniRule"/>
</dbReference>
<dbReference type="InterPro" id="IPR016032">
    <property type="entry name" value="Sig_transdc_resp-reg_C-effctor"/>
</dbReference>
<dbReference type="Pfam" id="PF00486">
    <property type="entry name" value="Trans_reg_C"/>
    <property type="match status" value="1"/>
</dbReference>
<protein>
    <recommendedName>
        <fullName evidence="3">OmpR/PhoB-type domain-containing protein</fullName>
    </recommendedName>
</protein>
<dbReference type="InterPro" id="IPR036388">
    <property type="entry name" value="WH-like_DNA-bd_sf"/>
</dbReference>
<dbReference type="Proteomes" id="UP000326018">
    <property type="component" value="Unassembled WGS sequence"/>
</dbReference>
<organism evidence="4 5">
    <name type="scientific">Pseudomonas fluorescens</name>
    <dbReference type="NCBI Taxonomy" id="294"/>
    <lineage>
        <taxon>Bacteria</taxon>
        <taxon>Pseudomonadati</taxon>
        <taxon>Pseudomonadota</taxon>
        <taxon>Gammaproteobacteria</taxon>
        <taxon>Pseudomonadales</taxon>
        <taxon>Pseudomonadaceae</taxon>
        <taxon>Pseudomonas</taxon>
    </lineage>
</organism>
<dbReference type="PANTHER" id="PTHR47691">
    <property type="entry name" value="REGULATOR-RELATED"/>
    <property type="match status" value="1"/>
</dbReference>
<gene>
    <name evidence="4" type="ORF">PS712_03316</name>
</gene>
<dbReference type="PANTHER" id="PTHR47691:SF3">
    <property type="entry name" value="HTH-TYPE TRANSCRIPTIONAL REGULATOR RV0890C-RELATED"/>
    <property type="match status" value="1"/>
</dbReference>
<dbReference type="SMART" id="SM00862">
    <property type="entry name" value="Trans_reg_C"/>
    <property type="match status" value="1"/>
</dbReference>
<dbReference type="SUPFAM" id="SSF48452">
    <property type="entry name" value="TPR-like"/>
    <property type="match status" value="2"/>
</dbReference>
<dbReference type="Gene3D" id="3.40.50.300">
    <property type="entry name" value="P-loop containing nucleotide triphosphate hydrolases"/>
    <property type="match status" value="1"/>
</dbReference>
<dbReference type="InterPro" id="IPR011990">
    <property type="entry name" value="TPR-like_helical_dom_sf"/>
</dbReference>
<dbReference type="Pfam" id="PF25872">
    <property type="entry name" value="HTH_77"/>
    <property type="match status" value="1"/>
</dbReference>
<feature type="domain" description="OmpR/PhoB-type" evidence="3">
    <location>
        <begin position="39"/>
        <end position="137"/>
    </location>
</feature>
<dbReference type="GO" id="GO:0006355">
    <property type="term" value="P:regulation of DNA-templated transcription"/>
    <property type="evidence" value="ECO:0007669"/>
    <property type="project" value="InterPro"/>
</dbReference>
<evidence type="ECO:0000313" key="5">
    <source>
        <dbReference type="Proteomes" id="UP000326018"/>
    </source>
</evidence>
<dbReference type="PROSITE" id="PS51755">
    <property type="entry name" value="OMPR_PHOB"/>
    <property type="match status" value="1"/>
</dbReference>
<dbReference type="GO" id="GO:0043531">
    <property type="term" value="F:ADP binding"/>
    <property type="evidence" value="ECO:0007669"/>
    <property type="project" value="InterPro"/>
</dbReference>
<dbReference type="InterPro" id="IPR058852">
    <property type="entry name" value="HTH_77"/>
</dbReference>
<evidence type="ECO:0000259" key="3">
    <source>
        <dbReference type="PROSITE" id="PS51755"/>
    </source>
</evidence>
<dbReference type="Gene3D" id="1.10.10.10">
    <property type="entry name" value="Winged helix-like DNA-binding domain superfamily/Winged helix DNA-binding domain"/>
    <property type="match status" value="1"/>
</dbReference>
<name>A0A5E7CVM6_PSEFL</name>
<dbReference type="InterPro" id="IPR027417">
    <property type="entry name" value="P-loop_NTPase"/>
</dbReference>
<accession>A0A5E7CVM6</accession>
<evidence type="ECO:0000313" key="4">
    <source>
        <dbReference type="EMBL" id="VVO09199.1"/>
    </source>
</evidence>
<dbReference type="AlphaFoldDB" id="A0A5E7CVM6"/>
<dbReference type="InterPro" id="IPR001867">
    <property type="entry name" value="OmpR/PhoB-type_DNA-bd"/>
</dbReference>
<reference evidence="4 5" key="1">
    <citation type="submission" date="2019-09" db="EMBL/GenBank/DDBJ databases">
        <authorList>
            <person name="Chandra G."/>
            <person name="Truman W A."/>
        </authorList>
    </citation>
    <scope>NUCLEOTIDE SEQUENCE [LARGE SCALE GENOMIC DNA]</scope>
    <source>
        <strain evidence="4">PS712</strain>
    </source>
</reference>
<proteinExistence type="predicted"/>
<dbReference type="EMBL" id="CABVIB010000016">
    <property type="protein sequence ID" value="VVO09199.1"/>
    <property type="molecule type" value="Genomic_DNA"/>
</dbReference>
<dbReference type="InterPro" id="IPR002182">
    <property type="entry name" value="NB-ARC"/>
</dbReference>
<dbReference type="CDD" id="cd00383">
    <property type="entry name" value="trans_reg_C"/>
    <property type="match status" value="1"/>
</dbReference>
<dbReference type="Gene3D" id="1.25.40.10">
    <property type="entry name" value="Tetratricopeptide repeat domain"/>
    <property type="match status" value="1"/>
</dbReference>
<dbReference type="GO" id="GO:0000160">
    <property type="term" value="P:phosphorelay signal transduction system"/>
    <property type="evidence" value="ECO:0007669"/>
    <property type="project" value="InterPro"/>
</dbReference>
<dbReference type="Pfam" id="PF00931">
    <property type="entry name" value="NB-ARC"/>
    <property type="match status" value="1"/>
</dbReference>
<sequence>MQYTYDFEAYTNGFQPANAHFERTILVESFPAESHESNTTHYVFGPFCVVPAKRLLEKNGAPVEIGGRALDLLIALLVRPGRVLTKSDLIKQVWPDIIVEEGSLRFHMTALRRILGDGHENARYISTQVGVGYAFVAPLEIQSPERQPLVIEAEANDGERVETQCNLPPRAKLFGRENDLQLVVDHMLQPKLFTIVGSGGVGKTSLAIEVAHRICAQGYQTARFVDLAQVEDQSLVLSALARSLEIPVQAEDSMFVLLAHLRTQRVLLVIDNCEHLIDAVSAIVEQISDAAPNVGVLATSREPLRARGEYVHWLNPLEFPREPQHLSIDELLGFSAIRLFVERASSGNTTLVLDDDDAQLIADMCQRLEGMALPIELAAMRVASHGLKSTHALLGERFSLGWSGRRTALPRHQTLRAMLDWSYDLLSPLQGLALERLSVFVGPFSQEAASQVIADTQIDTAAAAAILDELVCKGLVTIDHSDLRWTYRLLEMTRAYTREKLATRGDVEVNALAFRHAAFYMDLLGRLGTSPNEIFDNSERLASQLGNVRSSLEWSFGPQGDPGLALPLAAASAPLFLHFSLLVECRTWCTRAAELLELGYFGTPTEMELQAALGLVLMFTRGNSEAAQKALLRALDIAISLSDYWSQLRLLGRLQIFYERIGDFASSLAWAEKASEVGDILNKPEAIAIAASLAGISHHLLGNQPLARQQLESSLRNSLPSKRSGTIYYGFDHRNRTGLALARTLWLQGFPDQARRWAEQIEVEASALQHSVTYCIAMVWILCIYIWTGDLQKAAASLERFATIAESNALGPYIAAAHGFRASIAIRAEQPDNSVAVLEESLMQLHGMRYELLTTSFEISLAEGLILSHQYEKARVLVDGTISHCRASGDAFALPELLRIKSSLINVMHGDDVNAASVMLEEARTLSREQGAWAWELRASMDLARSLLEQGNRVQALELLGACRERVSEGFDTLDVRRLEALWQKALVDTLTS</sequence>
<dbReference type="SUPFAM" id="SSF46894">
    <property type="entry name" value="C-terminal effector domain of the bipartite response regulators"/>
    <property type="match status" value="1"/>
</dbReference>
<keyword evidence="1 2" id="KW-0238">DNA-binding</keyword>
<feature type="DNA-binding region" description="OmpR/PhoB-type" evidence="2">
    <location>
        <begin position="39"/>
        <end position="137"/>
    </location>
</feature>